<keyword evidence="4" id="KW-1185">Reference proteome</keyword>
<feature type="domain" description="TRAP C4-dicarboxylate transport system permease DctM subunit" evidence="2">
    <location>
        <begin position="21"/>
        <end position="443"/>
    </location>
</feature>
<keyword evidence="1" id="KW-0472">Membrane</keyword>
<feature type="transmembrane region" description="Helical" evidence="1">
    <location>
        <begin position="145"/>
        <end position="170"/>
    </location>
</feature>
<feature type="transmembrane region" description="Helical" evidence="1">
    <location>
        <begin position="428"/>
        <end position="449"/>
    </location>
</feature>
<dbReference type="Proteomes" id="UP000198949">
    <property type="component" value="Unassembled WGS sequence"/>
</dbReference>
<dbReference type="RefSeq" id="WP_091033575.1">
    <property type="nucleotide sequence ID" value="NZ_FNAD01000005.1"/>
</dbReference>
<evidence type="ECO:0000259" key="2">
    <source>
        <dbReference type="Pfam" id="PF06808"/>
    </source>
</evidence>
<proteinExistence type="predicted"/>
<dbReference type="AlphaFoldDB" id="A0A1G6W3E9"/>
<keyword evidence="1" id="KW-0812">Transmembrane</keyword>
<name>A0A1G6W3E9_9ACTN</name>
<dbReference type="PANTHER" id="PTHR43849">
    <property type="entry name" value="BLL3936 PROTEIN"/>
    <property type="match status" value="1"/>
</dbReference>
<organism evidence="3 4">
    <name type="scientific">Glycomyces harbinensis</name>
    <dbReference type="NCBI Taxonomy" id="58114"/>
    <lineage>
        <taxon>Bacteria</taxon>
        <taxon>Bacillati</taxon>
        <taxon>Actinomycetota</taxon>
        <taxon>Actinomycetes</taxon>
        <taxon>Glycomycetales</taxon>
        <taxon>Glycomycetaceae</taxon>
        <taxon>Glycomyces</taxon>
    </lineage>
</organism>
<gene>
    <name evidence="3" type="ORF">SAMN05216270_105247</name>
</gene>
<feature type="transmembrane region" description="Helical" evidence="1">
    <location>
        <begin position="294"/>
        <end position="318"/>
    </location>
</feature>
<dbReference type="EMBL" id="FNAD01000005">
    <property type="protein sequence ID" value="SDD59565.1"/>
    <property type="molecule type" value="Genomic_DNA"/>
</dbReference>
<feature type="transmembrane region" description="Helical" evidence="1">
    <location>
        <begin position="63"/>
        <end position="83"/>
    </location>
</feature>
<feature type="transmembrane region" description="Helical" evidence="1">
    <location>
        <begin position="264"/>
        <end position="282"/>
    </location>
</feature>
<dbReference type="Pfam" id="PF06808">
    <property type="entry name" value="DctM"/>
    <property type="match status" value="1"/>
</dbReference>
<reference evidence="4" key="1">
    <citation type="submission" date="2016-10" db="EMBL/GenBank/DDBJ databases">
        <authorList>
            <person name="Varghese N."/>
            <person name="Submissions S."/>
        </authorList>
    </citation>
    <scope>NUCLEOTIDE SEQUENCE [LARGE SCALE GENOMIC DNA]</scope>
    <source>
        <strain evidence="4">CGMCC 4.3516</strain>
    </source>
</reference>
<feature type="transmembrane region" description="Helical" evidence="1">
    <location>
        <begin position="31"/>
        <end position="51"/>
    </location>
</feature>
<dbReference type="PANTHER" id="PTHR43849:SF2">
    <property type="entry name" value="BLL3936 PROTEIN"/>
    <property type="match status" value="1"/>
</dbReference>
<sequence length="450" mass="46080">MSDYISVIALAAFIGTIVVWNVLFKRNIGESMFVGFIVSALFAGTDFPSALWTGLTEGFMNEVTYAALAFVIVGELLVRVGIVQRIVDVLSSMIGRFRGGSIYAATLGSALFGAVAHNGAATAATVGSITIPWIKRSNASGETAATVLGGNAGIGAVFPFSGAFFLLLAFPTVVGDLSSNDVILTAFVAALWFLASRVIAAYVMIRARGVGAMNPEDLQPLRRTVRAGWSSFIVLAAIAVPILATNGASGEAVTEHIGAEAADTIPVLFWLPVAMLIPGLIVGRRLLPKTGRAWWGFLGDVSPKLGLVAVTMIAAFSASEVISNLGLGEQLAPILEQLGAVPAVLAAIVVGALIIVIAGPLSTTGTIAAVGGVGYAALTAVGVAPAAAYASVLVWAASESASPPGAAPLYVAAGIADVNPVKTFKPVILYYLIPTFVLGVLMAVGIAWVP</sequence>
<evidence type="ECO:0000256" key="1">
    <source>
        <dbReference type="SAM" id="Phobius"/>
    </source>
</evidence>
<feature type="transmembrane region" description="Helical" evidence="1">
    <location>
        <begin position="182"/>
        <end position="205"/>
    </location>
</feature>
<keyword evidence="1" id="KW-1133">Transmembrane helix</keyword>
<feature type="transmembrane region" description="Helical" evidence="1">
    <location>
        <begin position="373"/>
        <end position="397"/>
    </location>
</feature>
<dbReference type="OrthoDB" id="3761770at2"/>
<evidence type="ECO:0000313" key="4">
    <source>
        <dbReference type="Proteomes" id="UP000198949"/>
    </source>
</evidence>
<feature type="transmembrane region" description="Helical" evidence="1">
    <location>
        <begin position="226"/>
        <end position="244"/>
    </location>
</feature>
<protein>
    <submittedName>
        <fullName evidence="3">TRAP-type C4-dicarboxylate transport system, large permease component</fullName>
    </submittedName>
</protein>
<feature type="transmembrane region" description="Helical" evidence="1">
    <location>
        <begin position="6"/>
        <end position="24"/>
    </location>
</feature>
<feature type="transmembrane region" description="Helical" evidence="1">
    <location>
        <begin position="338"/>
        <end position="361"/>
    </location>
</feature>
<evidence type="ECO:0000313" key="3">
    <source>
        <dbReference type="EMBL" id="SDD59565.1"/>
    </source>
</evidence>
<accession>A0A1G6W3E9</accession>
<dbReference type="InterPro" id="IPR010656">
    <property type="entry name" value="DctM"/>
</dbReference>
<dbReference type="STRING" id="58114.SAMN05216270_105247"/>